<dbReference type="EMBL" id="PSQE01000001">
    <property type="protein sequence ID" value="RHN79907.1"/>
    <property type="molecule type" value="Genomic_DNA"/>
</dbReference>
<dbReference type="AlphaFoldDB" id="A0A396JZ93"/>
<dbReference type="EC" id="2.7.7.49" evidence="4"/>
<dbReference type="Pfam" id="PF22936">
    <property type="entry name" value="Pol_BBD"/>
    <property type="match status" value="1"/>
</dbReference>
<evidence type="ECO:0000259" key="2">
    <source>
        <dbReference type="Pfam" id="PF13976"/>
    </source>
</evidence>
<dbReference type="InterPro" id="IPR036397">
    <property type="entry name" value="RNaseH_sf"/>
</dbReference>
<keyword evidence="1" id="KW-0378">Hydrolase</keyword>
<proteinExistence type="predicted"/>
<sequence>MTHDKEIFRELDISQISKVRIGNGKLIAVEGKGTVAIESCTGTKLISDVLYVPEIDQNLLSVGQLLDKGFKVIFENKQCLIKDANDKVIFSIKMRSKSFSFDPMKEEQIAYPAIVNSTEIWHKRLGHFHHAAVLNLQRKNLAQGLPHLDAELPSCKACQYGKQVRLPFTQATWRATEKLQLIHTDLAGPQRTTSLNESKYYIVFIDDYTRMCWIYFLKSKSEVAGF</sequence>
<dbReference type="Gramene" id="rna3762">
    <property type="protein sequence ID" value="RHN79907.1"/>
    <property type="gene ID" value="gene3762"/>
</dbReference>
<dbReference type="GO" id="GO:0006508">
    <property type="term" value="P:proteolysis"/>
    <property type="evidence" value="ECO:0007669"/>
    <property type="project" value="UniProtKB-KW"/>
</dbReference>
<dbReference type="InterPro" id="IPR039537">
    <property type="entry name" value="Retrotran_Ty1/copia-like"/>
</dbReference>
<reference evidence="5" key="1">
    <citation type="journal article" date="2018" name="Nat. Plants">
        <title>Whole-genome landscape of Medicago truncatula symbiotic genes.</title>
        <authorList>
            <person name="Pecrix Y."/>
            <person name="Staton S.E."/>
            <person name="Sallet E."/>
            <person name="Lelandais-Briere C."/>
            <person name="Moreau S."/>
            <person name="Carrere S."/>
            <person name="Blein T."/>
            <person name="Jardinaud M.F."/>
            <person name="Latrasse D."/>
            <person name="Zouine M."/>
            <person name="Zahm M."/>
            <person name="Kreplak J."/>
            <person name="Mayjonade B."/>
            <person name="Satge C."/>
            <person name="Perez M."/>
            <person name="Cauet S."/>
            <person name="Marande W."/>
            <person name="Chantry-Darmon C."/>
            <person name="Lopez-Roques C."/>
            <person name="Bouchez O."/>
            <person name="Berard A."/>
            <person name="Debelle F."/>
            <person name="Munos S."/>
            <person name="Bendahmane A."/>
            <person name="Berges H."/>
            <person name="Niebel A."/>
            <person name="Buitink J."/>
            <person name="Frugier F."/>
            <person name="Benhamed M."/>
            <person name="Crespi M."/>
            <person name="Gouzy J."/>
            <person name="Gamas P."/>
        </authorList>
    </citation>
    <scope>NUCLEOTIDE SEQUENCE [LARGE SCALE GENOMIC DNA]</scope>
    <source>
        <strain evidence="5">cv. Jemalong A17</strain>
    </source>
</reference>
<dbReference type="InterPro" id="IPR054722">
    <property type="entry name" value="PolX-like_BBD"/>
</dbReference>
<dbReference type="Proteomes" id="UP000265566">
    <property type="component" value="Chromosome 1"/>
</dbReference>
<dbReference type="PANTHER" id="PTHR42648">
    <property type="entry name" value="TRANSPOSASE, PUTATIVE-RELATED"/>
    <property type="match status" value="1"/>
</dbReference>
<organism evidence="4 5">
    <name type="scientific">Medicago truncatula</name>
    <name type="common">Barrel medic</name>
    <name type="synonym">Medicago tribuloides</name>
    <dbReference type="NCBI Taxonomy" id="3880"/>
    <lineage>
        <taxon>Eukaryota</taxon>
        <taxon>Viridiplantae</taxon>
        <taxon>Streptophyta</taxon>
        <taxon>Embryophyta</taxon>
        <taxon>Tracheophyta</taxon>
        <taxon>Spermatophyta</taxon>
        <taxon>Magnoliopsida</taxon>
        <taxon>eudicotyledons</taxon>
        <taxon>Gunneridae</taxon>
        <taxon>Pentapetalae</taxon>
        <taxon>rosids</taxon>
        <taxon>fabids</taxon>
        <taxon>Fabales</taxon>
        <taxon>Fabaceae</taxon>
        <taxon>Papilionoideae</taxon>
        <taxon>50 kb inversion clade</taxon>
        <taxon>NPAAA clade</taxon>
        <taxon>Hologalegina</taxon>
        <taxon>IRL clade</taxon>
        <taxon>Trifolieae</taxon>
        <taxon>Medicago</taxon>
    </lineage>
</organism>
<accession>A0A396JZ93</accession>
<keyword evidence="4" id="KW-0808">Transferase</keyword>
<dbReference type="GO" id="GO:0003676">
    <property type="term" value="F:nucleic acid binding"/>
    <property type="evidence" value="ECO:0007669"/>
    <property type="project" value="InterPro"/>
</dbReference>
<dbReference type="InterPro" id="IPR025724">
    <property type="entry name" value="GAG-pre-integrase_dom"/>
</dbReference>
<dbReference type="GO" id="GO:0003964">
    <property type="term" value="F:RNA-directed DNA polymerase activity"/>
    <property type="evidence" value="ECO:0007669"/>
    <property type="project" value="UniProtKB-KW"/>
</dbReference>
<dbReference type="Gene3D" id="3.30.420.10">
    <property type="entry name" value="Ribonuclease H-like superfamily/Ribonuclease H"/>
    <property type="match status" value="1"/>
</dbReference>
<dbReference type="SUPFAM" id="SSF53098">
    <property type="entry name" value="Ribonuclease H-like"/>
    <property type="match status" value="1"/>
</dbReference>
<protein>
    <submittedName>
        <fullName evidence="4">Putative RNA-directed DNA polymerase</fullName>
        <ecNumber evidence="4">2.7.7.49</ecNumber>
    </submittedName>
</protein>
<keyword evidence="4" id="KW-0548">Nucleotidyltransferase</keyword>
<evidence type="ECO:0000256" key="1">
    <source>
        <dbReference type="ARBA" id="ARBA00022670"/>
    </source>
</evidence>
<evidence type="ECO:0000313" key="5">
    <source>
        <dbReference type="Proteomes" id="UP000265566"/>
    </source>
</evidence>
<evidence type="ECO:0000313" key="4">
    <source>
        <dbReference type="EMBL" id="RHN79907.1"/>
    </source>
</evidence>
<gene>
    <name evidence="4" type="ORF">MtrunA17_Chr1g0182461</name>
</gene>
<keyword evidence="4" id="KW-0695">RNA-directed DNA polymerase</keyword>
<dbReference type="PANTHER" id="PTHR42648:SF18">
    <property type="entry name" value="RETROTRANSPOSON, UNCLASSIFIED-LIKE PROTEIN"/>
    <property type="match status" value="1"/>
</dbReference>
<dbReference type="Pfam" id="PF13976">
    <property type="entry name" value="gag_pre-integrs"/>
    <property type="match status" value="1"/>
</dbReference>
<name>A0A396JZ93_MEDTR</name>
<comment type="caution">
    <text evidence="4">The sequence shown here is derived from an EMBL/GenBank/DDBJ whole genome shotgun (WGS) entry which is preliminary data.</text>
</comment>
<dbReference type="InterPro" id="IPR012337">
    <property type="entry name" value="RNaseH-like_sf"/>
</dbReference>
<keyword evidence="1" id="KW-0645">Protease</keyword>
<dbReference type="GO" id="GO:0008233">
    <property type="term" value="F:peptidase activity"/>
    <property type="evidence" value="ECO:0007669"/>
    <property type="project" value="UniProtKB-KW"/>
</dbReference>
<feature type="domain" description="GAG-pre-integrase" evidence="2">
    <location>
        <begin position="99"/>
        <end position="163"/>
    </location>
</feature>
<feature type="domain" description="Retrovirus-related Pol polyprotein from transposon TNT 1-94-like beta-barrel" evidence="3">
    <location>
        <begin position="1"/>
        <end position="70"/>
    </location>
</feature>
<evidence type="ECO:0000259" key="3">
    <source>
        <dbReference type="Pfam" id="PF22936"/>
    </source>
</evidence>